<feature type="region of interest" description="Disordered" evidence="1">
    <location>
        <begin position="11"/>
        <end position="33"/>
    </location>
</feature>
<evidence type="ECO:0000313" key="3">
    <source>
        <dbReference type="Proteomes" id="UP001159363"/>
    </source>
</evidence>
<sequence>MYKLTFITNQKPKNVPSPTERSTHVHTNVKSSTVTHRPTILSSVVPQEKEYVVSTASNNATSVTGACNQWRPGSGKIMEIKCSRLHADVVIICNRTEAEIFCNRRHSCLSTVSRDTLQSLPVPTTTKTSLAVVPQSPIVVHTTLRSRTLGQMAIVKDCRPLGCGSCARAKCSVDDDWRLRDDGERCLRGLNGREGSIRVIEVSIKQCRNKRAGKREIPEKTRLPMASFGTIPTCENPVCPAGD</sequence>
<evidence type="ECO:0000313" key="2">
    <source>
        <dbReference type="EMBL" id="KAJ8897716.1"/>
    </source>
</evidence>
<accession>A0ABQ9IM26</accession>
<keyword evidence="3" id="KW-1185">Reference proteome</keyword>
<proteinExistence type="predicted"/>
<dbReference type="Proteomes" id="UP001159363">
    <property type="component" value="Chromosome 1"/>
</dbReference>
<evidence type="ECO:0000256" key="1">
    <source>
        <dbReference type="SAM" id="MobiDB-lite"/>
    </source>
</evidence>
<comment type="caution">
    <text evidence="2">The sequence shown here is derived from an EMBL/GenBank/DDBJ whole genome shotgun (WGS) entry which is preliminary data.</text>
</comment>
<reference evidence="2 3" key="1">
    <citation type="submission" date="2023-02" db="EMBL/GenBank/DDBJ databases">
        <title>LHISI_Scaffold_Assembly.</title>
        <authorList>
            <person name="Stuart O.P."/>
            <person name="Cleave R."/>
            <person name="Magrath M.J.L."/>
            <person name="Mikheyev A.S."/>
        </authorList>
    </citation>
    <scope>NUCLEOTIDE SEQUENCE [LARGE SCALE GENOMIC DNA]</scope>
    <source>
        <strain evidence="2">Daus_M_001</strain>
        <tissue evidence="2">Leg muscle</tissue>
    </source>
</reference>
<organism evidence="2 3">
    <name type="scientific">Dryococelus australis</name>
    <dbReference type="NCBI Taxonomy" id="614101"/>
    <lineage>
        <taxon>Eukaryota</taxon>
        <taxon>Metazoa</taxon>
        <taxon>Ecdysozoa</taxon>
        <taxon>Arthropoda</taxon>
        <taxon>Hexapoda</taxon>
        <taxon>Insecta</taxon>
        <taxon>Pterygota</taxon>
        <taxon>Neoptera</taxon>
        <taxon>Polyneoptera</taxon>
        <taxon>Phasmatodea</taxon>
        <taxon>Verophasmatodea</taxon>
        <taxon>Anareolatae</taxon>
        <taxon>Phasmatidae</taxon>
        <taxon>Eurycanthinae</taxon>
        <taxon>Dryococelus</taxon>
    </lineage>
</organism>
<name>A0ABQ9IM26_9NEOP</name>
<gene>
    <name evidence="2" type="ORF">PR048_003066</name>
</gene>
<dbReference type="EMBL" id="JARBHB010000001">
    <property type="protein sequence ID" value="KAJ8897716.1"/>
    <property type="molecule type" value="Genomic_DNA"/>
</dbReference>
<protein>
    <submittedName>
        <fullName evidence="2">Uncharacterized protein</fullName>
    </submittedName>
</protein>